<reference evidence="3 4" key="1">
    <citation type="submission" date="2015-09" db="EMBL/GenBank/DDBJ databases">
        <title>Draft genome sequence of Aliiroseovarius crassostreae CV919-312TSm, the causative agent of Roseovarius Oyster Disease (formerly Juvenile Oyster Disease).</title>
        <authorList>
            <person name="Kessner L."/>
            <person name="Spinard E."/>
            <person name="Nelson D."/>
        </authorList>
    </citation>
    <scope>NUCLEOTIDE SEQUENCE [LARGE SCALE GENOMIC DNA]</scope>
    <source>
        <strain evidence="3 4">CV919-312</strain>
    </source>
</reference>
<organism evidence="3 4">
    <name type="scientific">Aliiroseovarius crassostreae</name>
    <dbReference type="NCBI Taxonomy" id="154981"/>
    <lineage>
        <taxon>Bacteria</taxon>
        <taxon>Pseudomonadati</taxon>
        <taxon>Pseudomonadota</taxon>
        <taxon>Alphaproteobacteria</taxon>
        <taxon>Rhodobacterales</taxon>
        <taxon>Paracoccaceae</taxon>
        <taxon>Aliiroseovarius</taxon>
    </lineage>
</organism>
<dbReference type="InterPro" id="IPR012132">
    <property type="entry name" value="GMC_OxRdtase"/>
</dbReference>
<gene>
    <name evidence="3" type="ORF">AKJ29_10950</name>
</gene>
<dbReference type="STRING" id="154981.AKJ29_10950"/>
<dbReference type="GO" id="GO:0016614">
    <property type="term" value="F:oxidoreductase activity, acting on CH-OH group of donors"/>
    <property type="evidence" value="ECO:0007669"/>
    <property type="project" value="InterPro"/>
</dbReference>
<dbReference type="InterPro" id="IPR036188">
    <property type="entry name" value="FAD/NAD-bd_sf"/>
</dbReference>
<dbReference type="AlphaFoldDB" id="A0A0P7KI62"/>
<keyword evidence="4" id="KW-1185">Reference proteome</keyword>
<proteinExistence type="inferred from homology"/>
<evidence type="ECO:0000313" key="4">
    <source>
        <dbReference type="Proteomes" id="UP000050471"/>
    </source>
</evidence>
<dbReference type="Pfam" id="PF05199">
    <property type="entry name" value="GMC_oxred_C"/>
    <property type="match status" value="1"/>
</dbReference>
<dbReference type="Gene3D" id="3.30.410.40">
    <property type="match status" value="1"/>
</dbReference>
<evidence type="ECO:0000259" key="2">
    <source>
        <dbReference type="Pfam" id="PF05199"/>
    </source>
</evidence>
<comment type="caution">
    <text evidence="3">The sequence shown here is derived from an EMBL/GenBank/DDBJ whole genome shotgun (WGS) entry which is preliminary data.</text>
</comment>
<sequence>MRIFSSDECSCLLFLRMSVTTFSAVAFCFPDFILIFPPCCCDEPEILRYAINAICPIGLAGYREEHIRARADTIYHPVGTCPMGKDARAVVDPQLRVHGLEALRVADASVMPLLVSGNSNAPTIVIAEKCADLIKREEGREV</sequence>
<dbReference type="EMBL" id="LKBA01000006">
    <property type="protein sequence ID" value="KPN63208.1"/>
    <property type="molecule type" value="Genomic_DNA"/>
</dbReference>
<dbReference type="InterPro" id="IPR007867">
    <property type="entry name" value="GMC_OxRtase_C"/>
</dbReference>
<dbReference type="PANTHER" id="PTHR11552">
    <property type="entry name" value="GLUCOSE-METHANOL-CHOLINE GMC OXIDOREDUCTASE"/>
    <property type="match status" value="1"/>
</dbReference>
<protein>
    <recommendedName>
        <fullName evidence="2">Glucose-methanol-choline oxidoreductase C-terminal domain-containing protein</fullName>
    </recommendedName>
</protein>
<feature type="domain" description="Glucose-methanol-choline oxidoreductase C-terminal" evidence="2">
    <location>
        <begin position="64"/>
        <end position="127"/>
    </location>
</feature>
<dbReference type="SUPFAM" id="SSF51905">
    <property type="entry name" value="FAD/NAD(P)-binding domain"/>
    <property type="match status" value="1"/>
</dbReference>
<comment type="similarity">
    <text evidence="1">Belongs to the GMC oxidoreductase family.</text>
</comment>
<dbReference type="PANTHER" id="PTHR11552:SF147">
    <property type="entry name" value="CHOLINE DEHYDROGENASE, MITOCHONDRIAL"/>
    <property type="match status" value="1"/>
</dbReference>
<dbReference type="Gene3D" id="3.50.50.60">
    <property type="entry name" value="FAD/NAD(P)-binding domain"/>
    <property type="match status" value="1"/>
</dbReference>
<dbReference type="GO" id="GO:0050660">
    <property type="term" value="F:flavin adenine dinucleotide binding"/>
    <property type="evidence" value="ECO:0007669"/>
    <property type="project" value="InterPro"/>
</dbReference>
<accession>A0A0P7KI62</accession>
<evidence type="ECO:0000313" key="3">
    <source>
        <dbReference type="EMBL" id="KPN63208.1"/>
    </source>
</evidence>
<dbReference type="Proteomes" id="UP000050471">
    <property type="component" value="Unassembled WGS sequence"/>
</dbReference>
<name>A0A0P7KI62_9RHOB</name>
<evidence type="ECO:0000256" key="1">
    <source>
        <dbReference type="ARBA" id="ARBA00010790"/>
    </source>
</evidence>